<organism evidence="1 2">
    <name type="scientific">Reticulomyxa filosa</name>
    <dbReference type="NCBI Taxonomy" id="46433"/>
    <lineage>
        <taxon>Eukaryota</taxon>
        <taxon>Sar</taxon>
        <taxon>Rhizaria</taxon>
        <taxon>Retaria</taxon>
        <taxon>Foraminifera</taxon>
        <taxon>Monothalamids</taxon>
        <taxon>Reticulomyxidae</taxon>
        <taxon>Reticulomyxa</taxon>
    </lineage>
</organism>
<keyword evidence="2" id="KW-1185">Reference proteome</keyword>
<sequence>MEKKKKNYFVYRGDHTRITDMLRCAFVFDSFSDLYRGFSILEEIVSDNKKNIKGGILYVKDRFVPQSVPFGYRDLLIHFFCPESEVICEIQFHHKALYRHHQLSHDLYKKARLFKTVQQQNLLYDYVSTFVKPKTERRSEKGEENNTSSMEKLVAEWLPRCDVKQYIIKLRENGYDSVELLQYVGDKDSELIEMGFKPDDAVTFLRKKMSILNCRMRKLLMSFANVKNDSNSIPWQCVWFGKNPFRWINTDWEAATLSNEGVGVPHRLEWNNDQTHDDTIDNGVPRSFSVVFRFRVSKCKEGVHHSTLVGLEDLTFIRGDDLYEWDLVDNAFHSVALVVNFQTKSFSVMIDGRDEQKTVPFPNNFQPVHCNVLYFGCHIHRGYNNVYKRMDGEISQIRVFSIPFNSLAMQEAIHSYRRIAS</sequence>
<name>X6P673_RETFI</name>
<dbReference type="OrthoDB" id="1919336at2759"/>
<dbReference type="AlphaFoldDB" id="X6P673"/>
<dbReference type="SUPFAM" id="SSF47769">
    <property type="entry name" value="SAM/Pointed domain"/>
    <property type="match status" value="1"/>
</dbReference>
<gene>
    <name evidence="1" type="ORF">RFI_03488</name>
</gene>
<comment type="caution">
    <text evidence="1">The sequence shown here is derived from an EMBL/GenBank/DDBJ whole genome shotgun (WGS) entry which is preliminary data.</text>
</comment>
<dbReference type="EMBL" id="ASPP01003265">
    <property type="protein sequence ID" value="ETO33613.1"/>
    <property type="molecule type" value="Genomic_DNA"/>
</dbReference>
<dbReference type="Gene3D" id="1.10.150.50">
    <property type="entry name" value="Transcription Factor, Ets-1"/>
    <property type="match status" value="1"/>
</dbReference>
<dbReference type="InterPro" id="IPR013761">
    <property type="entry name" value="SAM/pointed_sf"/>
</dbReference>
<accession>X6P673</accession>
<evidence type="ECO:0008006" key="3">
    <source>
        <dbReference type="Google" id="ProtNLM"/>
    </source>
</evidence>
<proteinExistence type="predicted"/>
<dbReference type="InterPro" id="IPR013320">
    <property type="entry name" value="ConA-like_dom_sf"/>
</dbReference>
<dbReference type="SUPFAM" id="SSF49899">
    <property type="entry name" value="Concanavalin A-like lectins/glucanases"/>
    <property type="match status" value="1"/>
</dbReference>
<dbReference type="Proteomes" id="UP000023152">
    <property type="component" value="Unassembled WGS sequence"/>
</dbReference>
<reference evidence="1 2" key="1">
    <citation type="journal article" date="2013" name="Curr. Biol.">
        <title>The Genome of the Foraminiferan Reticulomyxa filosa.</title>
        <authorList>
            <person name="Glockner G."/>
            <person name="Hulsmann N."/>
            <person name="Schleicher M."/>
            <person name="Noegel A.A."/>
            <person name="Eichinger L."/>
            <person name="Gallinger C."/>
            <person name="Pawlowski J."/>
            <person name="Sierra R."/>
            <person name="Euteneuer U."/>
            <person name="Pillet L."/>
            <person name="Moustafa A."/>
            <person name="Platzer M."/>
            <person name="Groth M."/>
            <person name="Szafranski K."/>
            <person name="Schliwa M."/>
        </authorList>
    </citation>
    <scope>NUCLEOTIDE SEQUENCE [LARGE SCALE GENOMIC DNA]</scope>
</reference>
<evidence type="ECO:0000313" key="2">
    <source>
        <dbReference type="Proteomes" id="UP000023152"/>
    </source>
</evidence>
<evidence type="ECO:0000313" key="1">
    <source>
        <dbReference type="EMBL" id="ETO33613.1"/>
    </source>
</evidence>
<protein>
    <recommendedName>
        <fullName evidence="3">SAM domain-containing protein</fullName>
    </recommendedName>
</protein>